<name>K3VR50_FUSPC</name>
<dbReference type="GeneID" id="20362075"/>
<dbReference type="KEGG" id="fpu:FPSE_03456"/>
<organism evidence="1 2">
    <name type="scientific">Fusarium pseudograminearum (strain CS3096)</name>
    <name type="common">Wheat and barley crown-rot fungus</name>
    <dbReference type="NCBI Taxonomy" id="1028729"/>
    <lineage>
        <taxon>Eukaryota</taxon>
        <taxon>Fungi</taxon>
        <taxon>Dikarya</taxon>
        <taxon>Ascomycota</taxon>
        <taxon>Pezizomycotina</taxon>
        <taxon>Sordariomycetes</taxon>
        <taxon>Hypocreomycetidae</taxon>
        <taxon>Hypocreales</taxon>
        <taxon>Nectriaceae</taxon>
        <taxon>Fusarium</taxon>
    </lineage>
</organism>
<reference evidence="1 2" key="1">
    <citation type="journal article" date="2012" name="PLoS Pathog.">
        <title>Comparative pathogenomics reveals horizontally acquired novel virulence genes in fungi infecting cereal hosts.</title>
        <authorList>
            <person name="Gardiner D.M."/>
            <person name="McDonald M.C."/>
            <person name="Covarelli L."/>
            <person name="Solomon P.S."/>
            <person name="Rusu A.G."/>
            <person name="Marshall M."/>
            <person name="Kazan K."/>
            <person name="Chakraborty S."/>
            <person name="McDonald B.A."/>
            <person name="Manners J.M."/>
        </authorList>
    </citation>
    <scope>NUCLEOTIDE SEQUENCE [LARGE SCALE GENOMIC DNA]</scope>
    <source>
        <strain evidence="1 2">CS3096</strain>
    </source>
</reference>
<evidence type="ECO:0000313" key="2">
    <source>
        <dbReference type="Proteomes" id="UP000007978"/>
    </source>
</evidence>
<proteinExistence type="predicted"/>
<dbReference type="RefSeq" id="XP_009254850.1">
    <property type="nucleotide sequence ID" value="XM_009256575.1"/>
</dbReference>
<accession>K3VR50</accession>
<comment type="caution">
    <text evidence="1">The sequence shown here is derived from an EMBL/GenBank/DDBJ whole genome shotgun (WGS) entry which is preliminary data.</text>
</comment>
<dbReference type="EMBL" id="AFNW01000074">
    <property type="protein sequence ID" value="EKJ76373.1"/>
    <property type="molecule type" value="Genomic_DNA"/>
</dbReference>
<dbReference type="OrthoDB" id="5095531at2759"/>
<protein>
    <submittedName>
        <fullName evidence="1">Uncharacterized protein</fullName>
    </submittedName>
</protein>
<sequence>MCCLNDIRTLGLPSYHYNDENGSSRYVAGPTWLFSKHMHSIDSLEDKLGGEYWRPQPDTYFMALTGQARKIDSLFPDITSDYYTNNQTIAGFFDRHFDDGSEHAAKRPRISEPALGTPTKAEIETLMARAVALSRDWDALTVYLENDEPTTQEARRLLSKVHPFVASVEVVSTNASDGIGSLEDVLRLAYGAAGLDPQSALIRHEKNWASQKTVFYQFGPSVEQAIKDITVLKPLEDGFRFALPSIGILMRSALIQDQIRIYKDIKALLDEEA</sequence>
<keyword evidence="2" id="KW-1185">Reference proteome</keyword>
<gene>
    <name evidence="1" type="ORF">FPSE_03456</name>
</gene>
<dbReference type="AlphaFoldDB" id="K3VR50"/>
<dbReference type="HOGENOM" id="CLU_1019577_0_0_1"/>
<evidence type="ECO:0000313" key="1">
    <source>
        <dbReference type="EMBL" id="EKJ76373.1"/>
    </source>
</evidence>
<dbReference type="eggNOG" id="ENOG502RR62">
    <property type="taxonomic scope" value="Eukaryota"/>
</dbReference>
<dbReference type="Proteomes" id="UP000007978">
    <property type="component" value="Chromosome 4"/>
</dbReference>